<dbReference type="InterPro" id="IPR002299">
    <property type="entry name" value="Porin_Neis"/>
</dbReference>
<reference evidence="14 15" key="1">
    <citation type="submission" date="2019-01" db="EMBL/GenBank/DDBJ databases">
        <authorList>
            <person name="Chen W.-M."/>
        </authorList>
    </citation>
    <scope>NUCLEOTIDE SEQUENCE [LARGE SCALE GENOMIC DNA]</scope>
    <source>
        <strain evidence="14 15">KYPY4</strain>
    </source>
</reference>
<dbReference type="Gene3D" id="2.40.160.10">
    <property type="entry name" value="Porin"/>
    <property type="match status" value="1"/>
</dbReference>
<evidence type="ECO:0000256" key="4">
    <source>
        <dbReference type="ARBA" id="ARBA00022452"/>
    </source>
</evidence>
<evidence type="ECO:0000256" key="1">
    <source>
        <dbReference type="ARBA" id="ARBA00004571"/>
    </source>
</evidence>
<evidence type="ECO:0000313" key="15">
    <source>
        <dbReference type="Proteomes" id="UP000285575"/>
    </source>
</evidence>
<dbReference type="GO" id="GO:0015288">
    <property type="term" value="F:porin activity"/>
    <property type="evidence" value="ECO:0007669"/>
    <property type="project" value="UniProtKB-KW"/>
</dbReference>
<proteinExistence type="predicted"/>
<evidence type="ECO:0000256" key="9">
    <source>
        <dbReference type="ARBA" id="ARBA00023136"/>
    </source>
</evidence>
<comment type="caution">
    <text evidence="14">The sequence shown here is derived from an EMBL/GenBank/DDBJ whole genome shotgun (WGS) entry which is preliminary data.</text>
</comment>
<dbReference type="AlphaFoldDB" id="A0A437RHR0"/>
<keyword evidence="4" id="KW-1134">Transmembrane beta strand</keyword>
<dbReference type="GO" id="GO:0046930">
    <property type="term" value="C:pore complex"/>
    <property type="evidence" value="ECO:0007669"/>
    <property type="project" value="UniProtKB-KW"/>
</dbReference>
<keyword evidence="5" id="KW-0812">Transmembrane</keyword>
<dbReference type="PANTHER" id="PTHR34501:SF9">
    <property type="entry name" value="MAJOR OUTER MEMBRANE PROTEIN P.IA"/>
    <property type="match status" value="1"/>
</dbReference>
<evidence type="ECO:0000256" key="5">
    <source>
        <dbReference type="ARBA" id="ARBA00022692"/>
    </source>
</evidence>
<feature type="signal peptide" evidence="12">
    <location>
        <begin position="1"/>
        <end position="47"/>
    </location>
</feature>
<keyword evidence="8" id="KW-0626">Porin</keyword>
<keyword evidence="7" id="KW-0406">Ion transport</keyword>
<dbReference type="PANTHER" id="PTHR34501">
    <property type="entry name" value="PROTEIN YDDL-RELATED"/>
    <property type="match status" value="1"/>
</dbReference>
<dbReference type="InterPro" id="IPR023614">
    <property type="entry name" value="Porin_dom_sf"/>
</dbReference>
<comment type="subcellular location">
    <subcellularLocation>
        <location evidence="1">Cell outer membrane</location>
        <topology evidence="1">Multi-pass membrane protein</topology>
    </subcellularLocation>
</comment>
<evidence type="ECO:0000313" key="14">
    <source>
        <dbReference type="EMBL" id="RVU46284.1"/>
    </source>
</evidence>
<feature type="region of interest" description="Disordered" evidence="11">
    <location>
        <begin position="1"/>
        <end position="26"/>
    </location>
</feature>
<dbReference type="GO" id="GO:0009279">
    <property type="term" value="C:cell outer membrane"/>
    <property type="evidence" value="ECO:0007669"/>
    <property type="project" value="UniProtKB-SubCell"/>
</dbReference>
<evidence type="ECO:0000256" key="12">
    <source>
        <dbReference type="SAM" id="SignalP"/>
    </source>
</evidence>
<keyword evidence="15" id="KW-1185">Reference proteome</keyword>
<evidence type="ECO:0000256" key="3">
    <source>
        <dbReference type="ARBA" id="ARBA00022448"/>
    </source>
</evidence>
<organism evidence="14 15">
    <name type="scientific">Rubrivivax rivuli</name>
    <dbReference type="NCBI Taxonomy" id="1862385"/>
    <lineage>
        <taxon>Bacteria</taxon>
        <taxon>Pseudomonadati</taxon>
        <taxon>Pseudomonadota</taxon>
        <taxon>Betaproteobacteria</taxon>
        <taxon>Burkholderiales</taxon>
        <taxon>Sphaerotilaceae</taxon>
        <taxon>Rubrivivax</taxon>
    </lineage>
</organism>
<gene>
    <name evidence="14" type="ORF">EOE66_10570</name>
</gene>
<protein>
    <submittedName>
        <fullName evidence="14">Porin</fullName>
    </submittedName>
</protein>
<keyword evidence="9" id="KW-0472">Membrane</keyword>
<dbReference type="InterPro" id="IPR033900">
    <property type="entry name" value="Gram_neg_porin_domain"/>
</dbReference>
<dbReference type="CDD" id="cd00342">
    <property type="entry name" value="gram_neg_porins"/>
    <property type="match status" value="1"/>
</dbReference>
<evidence type="ECO:0000256" key="10">
    <source>
        <dbReference type="ARBA" id="ARBA00023237"/>
    </source>
</evidence>
<dbReference type="InterPro" id="IPR050298">
    <property type="entry name" value="Gram-neg_bact_OMP"/>
</dbReference>
<feature type="chain" id="PRO_5019104945" evidence="12">
    <location>
        <begin position="48"/>
        <end position="334"/>
    </location>
</feature>
<dbReference type="OrthoDB" id="8520696at2"/>
<evidence type="ECO:0000256" key="7">
    <source>
        <dbReference type="ARBA" id="ARBA00023065"/>
    </source>
</evidence>
<dbReference type="Pfam" id="PF13609">
    <property type="entry name" value="Porin_4"/>
    <property type="match status" value="1"/>
</dbReference>
<name>A0A437RHR0_9BURK</name>
<dbReference type="Proteomes" id="UP000285575">
    <property type="component" value="Unassembled WGS sequence"/>
</dbReference>
<keyword evidence="6 12" id="KW-0732">Signal</keyword>
<dbReference type="PRINTS" id="PR00184">
    <property type="entry name" value="NEISSPPORIN"/>
</dbReference>
<keyword evidence="3" id="KW-0813">Transport</keyword>
<evidence type="ECO:0000256" key="11">
    <source>
        <dbReference type="SAM" id="MobiDB-lite"/>
    </source>
</evidence>
<dbReference type="EMBL" id="SACR01000003">
    <property type="protein sequence ID" value="RVU46284.1"/>
    <property type="molecule type" value="Genomic_DNA"/>
</dbReference>
<evidence type="ECO:0000259" key="13">
    <source>
        <dbReference type="Pfam" id="PF13609"/>
    </source>
</evidence>
<accession>A0A437RHR0</accession>
<dbReference type="GO" id="GO:0006811">
    <property type="term" value="P:monoatomic ion transport"/>
    <property type="evidence" value="ECO:0007669"/>
    <property type="project" value="UniProtKB-KW"/>
</dbReference>
<keyword evidence="10" id="KW-0998">Cell outer membrane</keyword>
<comment type="subunit">
    <text evidence="2">Homotrimer.</text>
</comment>
<feature type="domain" description="Porin" evidence="13">
    <location>
        <begin position="35"/>
        <end position="316"/>
    </location>
</feature>
<dbReference type="SUPFAM" id="SSF56935">
    <property type="entry name" value="Porins"/>
    <property type="match status" value="1"/>
</dbReference>
<evidence type="ECO:0000256" key="8">
    <source>
        <dbReference type="ARBA" id="ARBA00023114"/>
    </source>
</evidence>
<evidence type="ECO:0000256" key="6">
    <source>
        <dbReference type="ARBA" id="ARBA00022729"/>
    </source>
</evidence>
<evidence type="ECO:0000256" key="2">
    <source>
        <dbReference type="ARBA" id="ARBA00011233"/>
    </source>
</evidence>
<sequence>MKAQKTALPPWRGPQASRPTTPRGDKSMKARIIIATACLAAMPLAHAQSNVTVYGKLDAGVRKAVGSSVKEVATSGDSRLGFRGVEDLGGGLKAFFGMEHRFFPDTGTQDGAQFWKGYSHVGLQGDFGRVGVGRQYTAAFSLVQNQIDPFGGDTVAQLRDGVMRVGGITKVRIDGSLRYDISFGGVSLAASVAEGDKNGGVERATSVAASWRSGSFFVAGGIEDPAGARDTMTSLGVGYTLAGHKLTAGYSSGKTNAGLKAKGWMLGLDLPIGAGIIKAAYGQAETNGRTVINKLGVGYHHSLSKRTMIYANAGHDSKAARAKTGYDLGILHNF</sequence>